<evidence type="ECO:0000313" key="3">
    <source>
        <dbReference type="Proteomes" id="UP001629113"/>
    </source>
</evidence>
<dbReference type="EMBL" id="JBFCZG010000007">
    <property type="protein sequence ID" value="KAL3419923.1"/>
    <property type="molecule type" value="Genomic_DNA"/>
</dbReference>
<protein>
    <submittedName>
        <fullName evidence="2">Uncharacterized protein</fullName>
    </submittedName>
</protein>
<feature type="transmembrane region" description="Helical" evidence="1">
    <location>
        <begin position="173"/>
        <end position="190"/>
    </location>
</feature>
<keyword evidence="1" id="KW-0812">Transmembrane</keyword>
<organism evidence="2 3">
    <name type="scientific">Phlyctema vagabunda</name>
    <dbReference type="NCBI Taxonomy" id="108571"/>
    <lineage>
        <taxon>Eukaryota</taxon>
        <taxon>Fungi</taxon>
        <taxon>Dikarya</taxon>
        <taxon>Ascomycota</taxon>
        <taxon>Pezizomycotina</taxon>
        <taxon>Leotiomycetes</taxon>
        <taxon>Helotiales</taxon>
        <taxon>Dermateaceae</taxon>
        <taxon>Phlyctema</taxon>
    </lineage>
</organism>
<sequence>MPLSMHSIAAIAIFLPLILFMTVFCVPALRATPAARRAAKRLKVWATFRLAWLCPMAIDAILLIGSWVNTKTSEGLNLGGKAILYRVPVAILSLATATHMLWMLWLLVPISLWGRSPRQRILNYRSGSRARVVFSLQTISITSLVLGVGIYISQRKTSPEGMETKEHDWDNRGNIVAIILDVVTVFYAYYLNDPWFSFLFQLEDRKDQRGIKETTADLKRWSFYTVNHDNDVALNAMHSIVAITIFVPILLFMIDRLLRSGPEGHTSCQEGSKEISDLVHAQAYNGRTSVAWTLDQHQDVRRTAVRWKGRILYRVPVALLSAVGLKRPYSISGTCCASVFGNICGLQLDGKGRILHRVPVALLSSATFAVGAVRA</sequence>
<proteinExistence type="predicted"/>
<feature type="transmembrane region" description="Helical" evidence="1">
    <location>
        <begin position="89"/>
        <end position="112"/>
    </location>
</feature>
<feature type="transmembrane region" description="Helical" evidence="1">
    <location>
        <begin position="132"/>
        <end position="152"/>
    </location>
</feature>
<evidence type="ECO:0000256" key="1">
    <source>
        <dbReference type="SAM" id="Phobius"/>
    </source>
</evidence>
<feature type="transmembrane region" description="Helical" evidence="1">
    <location>
        <begin position="49"/>
        <end position="68"/>
    </location>
</feature>
<accession>A0ABR4P9D1</accession>
<reference evidence="2 3" key="1">
    <citation type="submission" date="2024-06" db="EMBL/GenBank/DDBJ databases">
        <title>Complete genome of Phlyctema vagabunda strain 19-DSS-EL-015.</title>
        <authorList>
            <person name="Fiorenzani C."/>
        </authorList>
    </citation>
    <scope>NUCLEOTIDE SEQUENCE [LARGE SCALE GENOMIC DNA]</scope>
    <source>
        <strain evidence="2 3">19-DSS-EL-015</strain>
    </source>
</reference>
<dbReference type="Proteomes" id="UP001629113">
    <property type="component" value="Unassembled WGS sequence"/>
</dbReference>
<evidence type="ECO:0000313" key="2">
    <source>
        <dbReference type="EMBL" id="KAL3419923.1"/>
    </source>
</evidence>
<gene>
    <name evidence="2" type="ORF">PVAG01_08422</name>
</gene>
<comment type="caution">
    <text evidence="2">The sequence shown here is derived from an EMBL/GenBank/DDBJ whole genome shotgun (WGS) entry which is preliminary data.</text>
</comment>
<keyword evidence="1" id="KW-0472">Membrane</keyword>
<keyword evidence="1" id="KW-1133">Transmembrane helix</keyword>
<keyword evidence="3" id="KW-1185">Reference proteome</keyword>
<name>A0ABR4P9D1_9HELO</name>
<feature type="transmembrane region" description="Helical" evidence="1">
    <location>
        <begin position="232"/>
        <end position="254"/>
    </location>
</feature>